<dbReference type="Pfam" id="PF04958">
    <property type="entry name" value="AstA"/>
    <property type="match status" value="1"/>
</dbReference>
<dbReference type="PANTHER" id="PTHR30420">
    <property type="entry name" value="N-SUCCINYLARGININE DIHYDROLASE"/>
    <property type="match status" value="1"/>
</dbReference>
<keyword evidence="1" id="KW-0056">Arginine metabolism</keyword>
<dbReference type="InterPro" id="IPR007041">
    <property type="entry name" value="Arg_succinylTrfase_AstA/AruG"/>
</dbReference>
<dbReference type="OrthoDB" id="21121at2"/>
<keyword evidence="2 5" id="KW-0808">Transferase</keyword>
<organism evidence="5 6">
    <name type="scientific">Kushneria sinocarnis</name>
    <dbReference type="NCBI Taxonomy" id="595502"/>
    <lineage>
        <taxon>Bacteria</taxon>
        <taxon>Pseudomonadati</taxon>
        <taxon>Pseudomonadota</taxon>
        <taxon>Gammaproteobacteria</taxon>
        <taxon>Oceanospirillales</taxon>
        <taxon>Halomonadaceae</taxon>
        <taxon>Kushneria</taxon>
    </lineage>
</organism>
<evidence type="ECO:0000256" key="1">
    <source>
        <dbReference type="ARBA" id="ARBA00022503"/>
    </source>
</evidence>
<dbReference type="EMBL" id="RBIN01000002">
    <property type="protein sequence ID" value="RKR06866.1"/>
    <property type="molecule type" value="Genomic_DNA"/>
</dbReference>
<keyword evidence="6" id="KW-1185">Reference proteome</keyword>
<sequence>MLMRPIEFDDLEALQAIAVETGVGFTSLPDNRDFLAARIDETRRAFEMPDGAPGLATDPANYFFVLEDDELSAGVPRAERIAGCCAIEARVGLDVPFYNYRVGRLAQSSRLLDLHRIVDTLFLSSDHTGDAEVCSLYLRPQWREKGARNGTLLSRMRWLFMASWRERFPDRVLAEMRGRFDDQGRSPFWESLGRHFFPIDFRHADRLTGLGQKSFIGELMPRYPICTALLPESARACIGQVHEQTRPALAMLNAQGLRFEGYIDIFDAGPTVEAYLDDVRAVRHSREVEAVISERAEAPGVPRVLASTTRACATFRACWVGRGPDEGRLMLHPDEARRLGVSAGERLRVLAD</sequence>
<name>A0A420WZS8_9GAMM</name>
<reference evidence="5 6" key="1">
    <citation type="submission" date="2018-10" db="EMBL/GenBank/DDBJ databases">
        <title>Genomic Encyclopedia of Type Strains, Phase IV (KMG-IV): sequencing the most valuable type-strain genomes for metagenomic binning, comparative biology and taxonomic classification.</title>
        <authorList>
            <person name="Goeker M."/>
        </authorList>
    </citation>
    <scope>NUCLEOTIDE SEQUENCE [LARGE SCALE GENOMIC DNA]</scope>
    <source>
        <strain evidence="5 6">DSM 23229</strain>
    </source>
</reference>
<evidence type="ECO:0000256" key="4">
    <source>
        <dbReference type="NCBIfam" id="TIGR03244"/>
    </source>
</evidence>
<dbReference type="InterPro" id="IPR017650">
    <property type="entry name" value="Arginine_N-succinylTrfase"/>
</dbReference>
<keyword evidence="3" id="KW-0012">Acyltransferase</keyword>
<proteinExistence type="predicted"/>
<evidence type="ECO:0000313" key="5">
    <source>
        <dbReference type="EMBL" id="RKR06866.1"/>
    </source>
</evidence>
<dbReference type="Proteomes" id="UP000281975">
    <property type="component" value="Unassembled WGS sequence"/>
</dbReference>
<dbReference type="SUPFAM" id="SSF55729">
    <property type="entry name" value="Acyl-CoA N-acyltransferases (Nat)"/>
    <property type="match status" value="1"/>
</dbReference>
<dbReference type="RefSeq" id="WP_121171587.1">
    <property type="nucleotide sequence ID" value="NZ_RBIN01000002.1"/>
</dbReference>
<dbReference type="EC" id="2.3.1.109" evidence="4"/>
<evidence type="ECO:0000256" key="3">
    <source>
        <dbReference type="ARBA" id="ARBA00023315"/>
    </source>
</evidence>
<dbReference type="GO" id="GO:0006527">
    <property type="term" value="P:L-arginine catabolic process"/>
    <property type="evidence" value="ECO:0007669"/>
    <property type="project" value="UniProtKB-UniRule"/>
</dbReference>
<evidence type="ECO:0000256" key="2">
    <source>
        <dbReference type="ARBA" id="ARBA00022679"/>
    </source>
</evidence>
<protein>
    <recommendedName>
        <fullName evidence="4">Arginine N-succinyltransferase</fullName>
        <ecNumber evidence="4">2.3.1.109</ecNumber>
    </recommendedName>
</protein>
<dbReference type="GO" id="GO:0008791">
    <property type="term" value="F:arginine N-succinyltransferase activity"/>
    <property type="evidence" value="ECO:0007669"/>
    <property type="project" value="UniProtKB-UniRule"/>
</dbReference>
<comment type="caution">
    <text evidence="5">The sequence shown here is derived from an EMBL/GenBank/DDBJ whole genome shotgun (WGS) entry which is preliminary data.</text>
</comment>
<dbReference type="AlphaFoldDB" id="A0A420WZS8"/>
<gene>
    <name evidence="5" type="ORF">C7446_0865</name>
</gene>
<dbReference type="InterPro" id="IPR016181">
    <property type="entry name" value="Acyl_CoA_acyltransferase"/>
</dbReference>
<evidence type="ECO:0000313" key="6">
    <source>
        <dbReference type="Proteomes" id="UP000281975"/>
    </source>
</evidence>
<accession>A0A420WZS8</accession>
<dbReference type="NCBIfam" id="TIGR03243">
    <property type="entry name" value="arg_catab_AOST"/>
    <property type="match status" value="1"/>
</dbReference>
<dbReference type="NCBIfam" id="TIGR03244">
    <property type="entry name" value="arg_catab_AstA"/>
    <property type="match status" value="1"/>
</dbReference>
<dbReference type="PANTHER" id="PTHR30420:SF1">
    <property type="entry name" value="ARGININE N-SUCCINYLTRANSFERASE"/>
    <property type="match status" value="1"/>
</dbReference>